<dbReference type="InterPro" id="IPR035906">
    <property type="entry name" value="MetI-like_sf"/>
</dbReference>
<evidence type="ECO:0000256" key="3">
    <source>
        <dbReference type="ARBA" id="ARBA00022692"/>
    </source>
</evidence>
<keyword evidence="4 6" id="KW-1133">Transmembrane helix</keyword>
<dbReference type="GO" id="GO:0055085">
    <property type="term" value="P:transmembrane transport"/>
    <property type="evidence" value="ECO:0007669"/>
    <property type="project" value="InterPro"/>
</dbReference>
<dbReference type="PATRIC" id="fig|1178515.4.peg.2686"/>
<evidence type="ECO:0000256" key="2">
    <source>
        <dbReference type="ARBA" id="ARBA00022448"/>
    </source>
</evidence>
<dbReference type="RefSeq" id="WP_068607260.1">
    <property type="nucleotide sequence ID" value="NZ_CP011388.1"/>
</dbReference>
<accession>A0A172TJ70</accession>
<evidence type="ECO:0000313" key="8">
    <source>
        <dbReference type="EMBL" id="ANE47091.1"/>
    </source>
</evidence>
<keyword evidence="2 6" id="KW-0813">Transport</keyword>
<organism evidence="8 9">
    <name type="scientific">Paenibacillus swuensis</name>
    <dbReference type="NCBI Taxonomy" id="1178515"/>
    <lineage>
        <taxon>Bacteria</taxon>
        <taxon>Bacillati</taxon>
        <taxon>Bacillota</taxon>
        <taxon>Bacilli</taxon>
        <taxon>Bacillales</taxon>
        <taxon>Paenibacillaceae</taxon>
        <taxon>Paenibacillus</taxon>
    </lineage>
</organism>
<dbReference type="InterPro" id="IPR000515">
    <property type="entry name" value="MetI-like"/>
</dbReference>
<feature type="transmembrane region" description="Helical" evidence="6">
    <location>
        <begin position="288"/>
        <end position="309"/>
    </location>
</feature>
<sequence>MSSNNAHTSVASLRKHAGTQRSTSNFQRNLRKYAWFYMLITPGMLYFILFHYVPMWGIVLAFKDYSPFLGVAKSEWVGLAHFKDLFLHDTFGMLMRNSLLLSAMNMILYFPFVIILALILNEVRLLVYKRIVQTIVYMPHFISWVIIAAITLMFFGPSGVINHFLESSGGKEVPFLVSNEWFRPIIVFQSIWKDAGWGTIIFLAALAGVNPELYEASKVDGANRWHRIWNITLPSLKSTIIILLLIRLGNALDSDFLQVFLMANSLNADVSDVFDLYVYRKGLIGGEFSFGVAVGLFKSVIGLILVLFANWMAKLAGEDGIF</sequence>
<feature type="transmembrane region" description="Helical" evidence="6">
    <location>
        <begin position="141"/>
        <end position="165"/>
    </location>
</feature>
<evidence type="ECO:0000313" key="9">
    <source>
        <dbReference type="Proteomes" id="UP000076927"/>
    </source>
</evidence>
<dbReference type="CDD" id="cd06261">
    <property type="entry name" value="TM_PBP2"/>
    <property type="match status" value="1"/>
</dbReference>
<dbReference type="PANTHER" id="PTHR43496">
    <property type="entry name" value="PROTEIN LPLB"/>
    <property type="match status" value="1"/>
</dbReference>
<protein>
    <submittedName>
        <fullName evidence="8">Protein lplB</fullName>
    </submittedName>
</protein>
<comment type="subcellular location">
    <subcellularLocation>
        <location evidence="6">Cell membrane</location>
        <topology evidence="6">Multi-pass membrane protein</topology>
    </subcellularLocation>
    <subcellularLocation>
        <location evidence="1">Membrane</location>
        <topology evidence="1">Multi-pass membrane protein</topology>
    </subcellularLocation>
</comment>
<dbReference type="GO" id="GO:0005886">
    <property type="term" value="C:plasma membrane"/>
    <property type="evidence" value="ECO:0007669"/>
    <property type="project" value="UniProtKB-SubCell"/>
</dbReference>
<evidence type="ECO:0000256" key="4">
    <source>
        <dbReference type="ARBA" id="ARBA00022989"/>
    </source>
</evidence>
<dbReference type="Gene3D" id="1.10.3720.10">
    <property type="entry name" value="MetI-like"/>
    <property type="match status" value="1"/>
</dbReference>
<dbReference type="Pfam" id="PF00528">
    <property type="entry name" value="BPD_transp_1"/>
    <property type="match status" value="1"/>
</dbReference>
<dbReference type="AlphaFoldDB" id="A0A172TJ70"/>
<dbReference type="PANTHER" id="PTHR43496:SF1">
    <property type="entry name" value="POLYGALACTURONAN_RHAMNOGALACTURONAN TRANSPORT SYSTEM PERMEASE PROTEIN YTEP"/>
    <property type="match status" value="1"/>
</dbReference>
<dbReference type="OrthoDB" id="2577015at2"/>
<gene>
    <name evidence="8" type="ORF">SY83_13395</name>
</gene>
<feature type="transmembrane region" description="Helical" evidence="6">
    <location>
        <begin position="228"/>
        <end position="248"/>
    </location>
</feature>
<evidence type="ECO:0000259" key="7">
    <source>
        <dbReference type="PROSITE" id="PS50928"/>
    </source>
</evidence>
<feature type="domain" description="ABC transmembrane type-1" evidence="7">
    <location>
        <begin position="95"/>
        <end position="309"/>
    </location>
</feature>
<keyword evidence="9" id="KW-1185">Reference proteome</keyword>
<evidence type="ECO:0000256" key="5">
    <source>
        <dbReference type="ARBA" id="ARBA00023136"/>
    </source>
</evidence>
<feature type="transmembrane region" description="Helical" evidence="6">
    <location>
        <begin position="34"/>
        <end position="53"/>
    </location>
</feature>
<dbReference type="STRING" id="1178515.SY83_13395"/>
<dbReference type="KEGG" id="pswu:SY83_13395"/>
<proteinExistence type="inferred from homology"/>
<dbReference type="SUPFAM" id="SSF161098">
    <property type="entry name" value="MetI-like"/>
    <property type="match status" value="1"/>
</dbReference>
<name>A0A172TJ70_9BACL</name>
<feature type="transmembrane region" description="Helical" evidence="6">
    <location>
        <begin position="185"/>
        <end position="207"/>
    </location>
</feature>
<dbReference type="EMBL" id="CP011388">
    <property type="protein sequence ID" value="ANE47091.1"/>
    <property type="molecule type" value="Genomic_DNA"/>
</dbReference>
<evidence type="ECO:0000256" key="6">
    <source>
        <dbReference type="RuleBase" id="RU363032"/>
    </source>
</evidence>
<dbReference type="Proteomes" id="UP000076927">
    <property type="component" value="Chromosome"/>
</dbReference>
<evidence type="ECO:0000256" key="1">
    <source>
        <dbReference type="ARBA" id="ARBA00004141"/>
    </source>
</evidence>
<comment type="similarity">
    <text evidence="6">Belongs to the binding-protein-dependent transport system permease family.</text>
</comment>
<keyword evidence="3 6" id="KW-0812">Transmembrane</keyword>
<keyword evidence="5 6" id="KW-0472">Membrane</keyword>
<feature type="transmembrane region" description="Helical" evidence="6">
    <location>
        <begin position="99"/>
        <end position="120"/>
    </location>
</feature>
<reference evidence="8 9" key="1">
    <citation type="submission" date="2015-01" db="EMBL/GenBank/DDBJ databases">
        <title>Paenibacillus swuensis/DY6/whole genome sequencing.</title>
        <authorList>
            <person name="Kim M.K."/>
            <person name="Srinivasan S."/>
            <person name="Lee J.-J."/>
        </authorList>
    </citation>
    <scope>NUCLEOTIDE SEQUENCE [LARGE SCALE GENOMIC DNA]</scope>
    <source>
        <strain evidence="8 9">DY6</strain>
    </source>
</reference>
<dbReference type="PROSITE" id="PS50928">
    <property type="entry name" value="ABC_TM1"/>
    <property type="match status" value="1"/>
</dbReference>